<dbReference type="GO" id="GO:0005524">
    <property type="term" value="F:ATP binding"/>
    <property type="evidence" value="ECO:0007669"/>
    <property type="project" value="UniProtKB-KW"/>
</dbReference>
<evidence type="ECO:0000256" key="3">
    <source>
        <dbReference type="ARBA" id="ARBA00022741"/>
    </source>
</evidence>
<dbReference type="OrthoDB" id="9802264at2"/>
<dbReference type="Proteomes" id="UP000049983">
    <property type="component" value="Unassembled WGS sequence"/>
</dbReference>
<dbReference type="InterPro" id="IPR027417">
    <property type="entry name" value="P-loop_NTPase"/>
</dbReference>
<dbReference type="RefSeq" id="WP_055111746.1">
    <property type="nucleotide sequence ID" value="NZ_CXWA01000005.1"/>
</dbReference>
<name>A0A0M7AJ11_9HYPH</name>
<dbReference type="Pfam" id="PF00005">
    <property type="entry name" value="ABC_tran"/>
    <property type="match status" value="2"/>
</dbReference>
<dbReference type="AlphaFoldDB" id="A0A0M7AJ11"/>
<dbReference type="Gene3D" id="3.40.50.300">
    <property type="entry name" value="P-loop containing nucleotide triphosphate hydrolases"/>
    <property type="match status" value="2"/>
</dbReference>
<evidence type="ECO:0000313" key="6">
    <source>
        <dbReference type="EMBL" id="CTQ73584.1"/>
    </source>
</evidence>
<dbReference type="InterPro" id="IPR003593">
    <property type="entry name" value="AAA+_ATPase"/>
</dbReference>
<dbReference type="PROSITE" id="PS50893">
    <property type="entry name" value="ABC_TRANSPORTER_2"/>
    <property type="match status" value="2"/>
</dbReference>
<feature type="domain" description="ABC transporter" evidence="5">
    <location>
        <begin position="258"/>
        <end position="474"/>
    </location>
</feature>
<comment type="similarity">
    <text evidence="1">Belongs to the ABC transporter superfamily.</text>
</comment>
<dbReference type="GO" id="GO:0055085">
    <property type="term" value="P:transmembrane transport"/>
    <property type="evidence" value="ECO:0007669"/>
    <property type="project" value="UniProtKB-ARBA"/>
</dbReference>
<dbReference type="SMART" id="SM00382">
    <property type="entry name" value="AAA"/>
    <property type="match status" value="2"/>
</dbReference>
<dbReference type="GO" id="GO:0016887">
    <property type="term" value="F:ATP hydrolysis activity"/>
    <property type="evidence" value="ECO:0007669"/>
    <property type="project" value="InterPro"/>
</dbReference>
<keyword evidence="2" id="KW-0813">Transport</keyword>
<evidence type="ECO:0000259" key="5">
    <source>
        <dbReference type="PROSITE" id="PS50893"/>
    </source>
</evidence>
<accession>A0A0M7AJ11</accession>
<dbReference type="InterPro" id="IPR003439">
    <property type="entry name" value="ABC_transporter-like_ATP-bd"/>
</dbReference>
<dbReference type="STRING" id="311410.LA5095_00577"/>
<keyword evidence="6" id="KW-0378">Hydrolase</keyword>
<evidence type="ECO:0000313" key="7">
    <source>
        <dbReference type="Proteomes" id="UP000049983"/>
    </source>
</evidence>
<organism evidence="6 7">
    <name type="scientific">Roseibium album</name>
    <dbReference type="NCBI Taxonomy" id="311410"/>
    <lineage>
        <taxon>Bacteria</taxon>
        <taxon>Pseudomonadati</taxon>
        <taxon>Pseudomonadota</taxon>
        <taxon>Alphaproteobacteria</taxon>
        <taxon>Hyphomicrobiales</taxon>
        <taxon>Stappiaceae</taxon>
        <taxon>Roseibium</taxon>
    </lineage>
</organism>
<protein>
    <submittedName>
        <fullName evidence="6">Glutathione import ATP-binding protein GsiA</fullName>
        <ecNumber evidence="6">3.6.3.-</ecNumber>
    </submittedName>
</protein>
<dbReference type="PANTHER" id="PTHR43776">
    <property type="entry name" value="TRANSPORT ATP-BINDING PROTEIN"/>
    <property type="match status" value="1"/>
</dbReference>
<gene>
    <name evidence="6" type="primary">gsiA_5</name>
    <name evidence="6" type="ORF">LA5096_03717</name>
</gene>
<dbReference type="GeneID" id="97671052"/>
<dbReference type="PROSITE" id="PS00211">
    <property type="entry name" value="ABC_TRANSPORTER_1"/>
    <property type="match status" value="2"/>
</dbReference>
<reference evidence="7" key="1">
    <citation type="submission" date="2015-07" db="EMBL/GenBank/DDBJ databases">
        <authorList>
            <person name="Rodrigo-Torres Lidia"/>
            <person name="Arahal R.David."/>
        </authorList>
    </citation>
    <scope>NUCLEOTIDE SEQUENCE [LARGE SCALE GENOMIC DNA]</scope>
    <source>
        <strain evidence="7">CECT 5096</strain>
    </source>
</reference>
<dbReference type="EMBL" id="CXWC01000011">
    <property type="protein sequence ID" value="CTQ73584.1"/>
    <property type="molecule type" value="Genomic_DNA"/>
</dbReference>
<proteinExistence type="inferred from homology"/>
<feature type="domain" description="ABC transporter" evidence="5">
    <location>
        <begin position="1"/>
        <end position="236"/>
    </location>
</feature>
<evidence type="ECO:0000256" key="1">
    <source>
        <dbReference type="ARBA" id="ARBA00005417"/>
    </source>
</evidence>
<keyword evidence="3" id="KW-0547">Nucleotide-binding</keyword>
<evidence type="ECO:0000256" key="4">
    <source>
        <dbReference type="ARBA" id="ARBA00022840"/>
    </source>
</evidence>
<keyword evidence="7" id="KW-1185">Reference proteome</keyword>
<dbReference type="SUPFAM" id="SSF52540">
    <property type="entry name" value="P-loop containing nucleoside triphosphate hydrolases"/>
    <property type="match status" value="2"/>
</dbReference>
<evidence type="ECO:0000256" key="2">
    <source>
        <dbReference type="ARBA" id="ARBA00022448"/>
    </source>
</evidence>
<dbReference type="EC" id="3.6.3.-" evidence="6"/>
<sequence length="474" mass="51416">MHCLEARNLKLSAGQLSLDVPHLRFKQRKTCCVVGRSGSGKSLLAAALSGLPVPGMAMTGDVCLNGSPADGPLWKDHVFVLPQEPALALNPTMPVGKQLAEVFRWRSDPACSCKSPGAISAEVGLDQDDLKKIPGQLSGGMQQRIMIAMALVARASFVIADEPTKGLDGGNKKRIIDLFGRFRTPGRGLIVITHDLEVASALANDIIVLGDGHIAEQGLASQVLTNPRSEATRELIRSAPQNWPTAAATPQKPHCPVVRLEDVTFGYRRTNPILSEATMEIDGGEIVGLLGPSGSGKSTFGDLCLALQKPQSGTVQWFGSDLNSALIRKRRKKFQKLFQNPVTSFPPNLVLRDVFDKLTPQSAGANIRTELMSRLGLTDDLLLRRPDQVSGGELQRLAIIRVLLAQPSFLVCDEPSSRLDMSIQRLAIDVIAEYSSQFSSAVLLISHNETVLRKRANRVFEISHEGRLSLKSYD</sequence>
<dbReference type="InterPro" id="IPR050319">
    <property type="entry name" value="ABC_transp_ATP-bind"/>
</dbReference>
<keyword evidence="4 6" id="KW-0067">ATP-binding</keyword>
<dbReference type="InterPro" id="IPR017871">
    <property type="entry name" value="ABC_transporter-like_CS"/>
</dbReference>